<evidence type="ECO:0000313" key="3">
    <source>
        <dbReference type="Proteomes" id="UP000054549"/>
    </source>
</evidence>
<sequence>DAGYFKLATLISQAGGDAVFRADMRSQLKIWEDEKVTPFIERGVKKVYTLLAGLLESNADGEVDICANLDWKRVFGLCLWYGEPVTASIANVMDSY</sequence>
<dbReference type="Gene3D" id="1.25.40.690">
    <property type="match status" value="1"/>
</dbReference>
<gene>
    <name evidence="2" type="ORF">M378DRAFT_42804</name>
</gene>
<dbReference type="STRING" id="946122.A0A0C2WB25"/>
<feature type="domain" description="Nuclear pore complex protein NUP96 C-terminal" evidence="1">
    <location>
        <begin position="2"/>
        <end position="96"/>
    </location>
</feature>
<accession>A0A0C2WB25</accession>
<protein>
    <recommendedName>
        <fullName evidence="1">Nuclear pore complex protein NUP96 C-terminal domain-containing protein</fullName>
    </recommendedName>
</protein>
<proteinExistence type="predicted"/>
<dbReference type="Pfam" id="PF12110">
    <property type="entry name" value="Nup96"/>
    <property type="match status" value="1"/>
</dbReference>
<dbReference type="EMBL" id="KN819293">
    <property type="protein sequence ID" value="KIL53786.1"/>
    <property type="molecule type" value="Genomic_DNA"/>
</dbReference>
<name>A0A0C2WB25_AMAMK</name>
<keyword evidence="3" id="KW-1185">Reference proteome</keyword>
<evidence type="ECO:0000313" key="2">
    <source>
        <dbReference type="EMBL" id="KIL53786.1"/>
    </source>
</evidence>
<dbReference type="InterPro" id="IPR021967">
    <property type="entry name" value="Nup98_C"/>
</dbReference>
<reference evidence="2 3" key="1">
    <citation type="submission" date="2014-04" db="EMBL/GenBank/DDBJ databases">
        <title>Evolutionary Origins and Diversification of the Mycorrhizal Mutualists.</title>
        <authorList>
            <consortium name="DOE Joint Genome Institute"/>
            <consortium name="Mycorrhizal Genomics Consortium"/>
            <person name="Kohler A."/>
            <person name="Kuo A."/>
            <person name="Nagy L.G."/>
            <person name="Floudas D."/>
            <person name="Copeland A."/>
            <person name="Barry K.W."/>
            <person name="Cichocki N."/>
            <person name="Veneault-Fourrey C."/>
            <person name="LaButti K."/>
            <person name="Lindquist E.A."/>
            <person name="Lipzen A."/>
            <person name="Lundell T."/>
            <person name="Morin E."/>
            <person name="Murat C."/>
            <person name="Riley R."/>
            <person name="Ohm R."/>
            <person name="Sun H."/>
            <person name="Tunlid A."/>
            <person name="Henrissat B."/>
            <person name="Grigoriev I.V."/>
            <person name="Hibbett D.S."/>
            <person name="Martin F."/>
        </authorList>
    </citation>
    <scope>NUCLEOTIDE SEQUENCE [LARGE SCALE GENOMIC DNA]</scope>
    <source>
        <strain evidence="2 3">Koide BX008</strain>
    </source>
</reference>
<feature type="non-terminal residue" evidence="2">
    <location>
        <position position="96"/>
    </location>
</feature>
<dbReference type="AlphaFoldDB" id="A0A0C2WB25"/>
<dbReference type="Proteomes" id="UP000054549">
    <property type="component" value="Unassembled WGS sequence"/>
</dbReference>
<organism evidence="2 3">
    <name type="scientific">Amanita muscaria (strain Koide BX008)</name>
    <dbReference type="NCBI Taxonomy" id="946122"/>
    <lineage>
        <taxon>Eukaryota</taxon>
        <taxon>Fungi</taxon>
        <taxon>Dikarya</taxon>
        <taxon>Basidiomycota</taxon>
        <taxon>Agaricomycotina</taxon>
        <taxon>Agaricomycetes</taxon>
        <taxon>Agaricomycetidae</taxon>
        <taxon>Agaricales</taxon>
        <taxon>Pluteineae</taxon>
        <taxon>Amanitaceae</taxon>
        <taxon>Amanita</taxon>
    </lineage>
</organism>
<evidence type="ECO:0000259" key="1">
    <source>
        <dbReference type="Pfam" id="PF12110"/>
    </source>
</evidence>
<dbReference type="OrthoDB" id="3797628at2759"/>
<feature type="non-terminal residue" evidence="2">
    <location>
        <position position="1"/>
    </location>
</feature>
<dbReference type="HOGENOM" id="CLU_2365167_0_0_1"/>
<dbReference type="InParanoid" id="A0A0C2WB25"/>